<evidence type="ECO:0000256" key="7">
    <source>
        <dbReference type="ARBA" id="ARBA00023054"/>
    </source>
</evidence>
<protein>
    <recommendedName>
        <fullName evidence="12">t-SNARE coiled-coil homology domain-containing protein</fullName>
    </recommendedName>
</protein>
<dbReference type="GO" id="GO:0006896">
    <property type="term" value="P:Golgi to vacuole transport"/>
    <property type="evidence" value="ECO:0007669"/>
    <property type="project" value="UniProtKB-ARBA"/>
</dbReference>
<evidence type="ECO:0000256" key="6">
    <source>
        <dbReference type="ARBA" id="ARBA00022989"/>
    </source>
</evidence>
<keyword evidence="4 11" id="KW-0812">Transmembrane</keyword>
<dbReference type="AlphaFoldDB" id="A0A6A6FZ71"/>
<evidence type="ECO:0000259" key="12">
    <source>
        <dbReference type="PROSITE" id="PS50192"/>
    </source>
</evidence>
<comment type="subcellular location">
    <subcellularLocation>
        <location evidence="2">Endomembrane system</location>
    </subcellularLocation>
    <subcellularLocation>
        <location evidence="1">Membrane</location>
        <topology evidence="1">Single-pass membrane protein</topology>
    </subcellularLocation>
</comment>
<evidence type="ECO:0000256" key="3">
    <source>
        <dbReference type="ARBA" id="ARBA00022448"/>
    </source>
</evidence>
<evidence type="ECO:0000256" key="5">
    <source>
        <dbReference type="ARBA" id="ARBA00022927"/>
    </source>
</evidence>
<reference evidence="14" key="1">
    <citation type="journal article" date="2020" name="Stud. Mycol.">
        <title>101 Dothideomycetes genomes: A test case for predicting lifestyles and emergence of pathogens.</title>
        <authorList>
            <person name="Haridas S."/>
            <person name="Albert R."/>
            <person name="Binder M."/>
            <person name="Bloem J."/>
            <person name="LaButti K."/>
            <person name="Salamov A."/>
            <person name="Andreopoulos B."/>
            <person name="Baker S."/>
            <person name="Barry K."/>
            <person name="Bills G."/>
            <person name="Bluhm B."/>
            <person name="Cannon C."/>
            <person name="Castanera R."/>
            <person name="Culley D."/>
            <person name="Daum C."/>
            <person name="Ezra D."/>
            <person name="Gonzalez J."/>
            <person name="Henrissat B."/>
            <person name="Kuo A."/>
            <person name="Liang C."/>
            <person name="Lipzen A."/>
            <person name="Lutzoni F."/>
            <person name="Magnuson J."/>
            <person name="Mondo S."/>
            <person name="Nolan M."/>
            <person name="Ohm R."/>
            <person name="Pangilinan J."/>
            <person name="Park H.-J."/>
            <person name="Ramirez L."/>
            <person name="Alfaro M."/>
            <person name="Sun H."/>
            <person name="Tritt A."/>
            <person name="Yoshinaga Y."/>
            <person name="Zwiers L.-H."/>
            <person name="Turgeon B."/>
            <person name="Goodwin S."/>
            <person name="Spatafora J."/>
            <person name="Crous P."/>
            <person name="Grigoriev I."/>
        </authorList>
    </citation>
    <scope>NUCLEOTIDE SEQUENCE [LARGE SCALE GENOMIC DNA]</scope>
    <source>
        <strain evidence="14">CECT 20119</strain>
    </source>
</reference>
<evidence type="ECO:0000256" key="1">
    <source>
        <dbReference type="ARBA" id="ARBA00004167"/>
    </source>
</evidence>
<dbReference type="CDD" id="cd15859">
    <property type="entry name" value="SNARE_SYN8"/>
    <property type="match status" value="1"/>
</dbReference>
<proteinExistence type="predicted"/>
<keyword evidence="5" id="KW-0653">Protein transport</keyword>
<dbReference type="PROSITE" id="PS50192">
    <property type="entry name" value="T_SNARE"/>
    <property type="match status" value="1"/>
</dbReference>
<evidence type="ECO:0000256" key="2">
    <source>
        <dbReference type="ARBA" id="ARBA00004308"/>
    </source>
</evidence>
<dbReference type="PANTHER" id="PTHR12791">
    <property type="entry name" value="GOLGI SNARE BET1-RELATED"/>
    <property type="match status" value="1"/>
</dbReference>
<dbReference type="GO" id="GO:0015031">
    <property type="term" value="P:protein transport"/>
    <property type="evidence" value="ECO:0007669"/>
    <property type="project" value="UniProtKB-KW"/>
</dbReference>
<feature type="coiled-coil region" evidence="9">
    <location>
        <begin position="102"/>
        <end position="129"/>
    </location>
</feature>
<dbReference type="Gene3D" id="1.20.5.110">
    <property type="match status" value="1"/>
</dbReference>
<evidence type="ECO:0000256" key="4">
    <source>
        <dbReference type="ARBA" id="ARBA00022692"/>
    </source>
</evidence>
<dbReference type="OrthoDB" id="244190at2759"/>
<feature type="domain" description="T-SNARE coiled-coil homology" evidence="12">
    <location>
        <begin position="231"/>
        <end position="293"/>
    </location>
</feature>
<dbReference type="InterPro" id="IPR000727">
    <property type="entry name" value="T_SNARE_dom"/>
</dbReference>
<dbReference type="SMART" id="SM00397">
    <property type="entry name" value="t_SNARE"/>
    <property type="match status" value="1"/>
</dbReference>
<keyword evidence="8 11" id="KW-0472">Membrane</keyword>
<feature type="region of interest" description="Disordered" evidence="10">
    <location>
        <begin position="153"/>
        <end position="197"/>
    </location>
</feature>
<feature type="compositionally biased region" description="Basic and acidic residues" evidence="10">
    <location>
        <begin position="179"/>
        <end position="197"/>
    </location>
</feature>
<dbReference type="Proteomes" id="UP000799538">
    <property type="component" value="Unassembled WGS sequence"/>
</dbReference>
<evidence type="ECO:0000313" key="14">
    <source>
        <dbReference type="Proteomes" id="UP000799538"/>
    </source>
</evidence>
<organism evidence="13 14">
    <name type="scientific">Elsinoe ampelina</name>
    <dbReference type="NCBI Taxonomy" id="302913"/>
    <lineage>
        <taxon>Eukaryota</taxon>
        <taxon>Fungi</taxon>
        <taxon>Dikarya</taxon>
        <taxon>Ascomycota</taxon>
        <taxon>Pezizomycotina</taxon>
        <taxon>Dothideomycetes</taxon>
        <taxon>Dothideomycetidae</taxon>
        <taxon>Myriangiales</taxon>
        <taxon>Elsinoaceae</taxon>
        <taxon>Elsinoe</taxon>
    </lineage>
</organism>
<accession>A0A6A6FZ71</accession>
<feature type="transmembrane region" description="Helical" evidence="11">
    <location>
        <begin position="301"/>
        <end position="320"/>
    </location>
</feature>
<feature type="compositionally biased region" description="Polar residues" evidence="10">
    <location>
        <begin position="156"/>
        <end position="166"/>
    </location>
</feature>
<keyword evidence="7 9" id="KW-0175">Coiled coil</keyword>
<dbReference type="GO" id="GO:0005768">
    <property type="term" value="C:endosome"/>
    <property type="evidence" value="ECO:0007669"/>
    <property type="project" value="UniProtKB-ARBA"/>
</dbReference>
<keyword evidence="14" id="KW-1185">Reference proteome</keyword>
<evidence type="ECO:0000256" key="8">
    <source>
        <dbReference type="ARBA" id="ARBA00023136"/>
    </source>
</evidence>
<keyword evidence="3" id="KW-0813">Transport</keyword>
<evidence type="ECO:0000256" key="11">
    <source>
        <dbReference type="SAM" id="Phobius"/>
    </source>
</evidence>
<evidence type="ECO:0000256" key="9">
    <source>
        <dbReference type="SAM" id="Coils"/>
    </source>
</evidence>
<dbReference type="GO" id="GO:0016020">
    <property type="term" value="C:membrane"/>
    <property type="evidence" value="ECO:0007669"/>
    <property type="project" value="UniProtKB-SubCell"/>
</dbReference>
<dbReference type="SUPFAM" id="SSF58038">
    <property type="entry name" value="SNARE fusion complex"/>
    <property type="match status" value="1"/>
</dbReference>
<evidence type="ECO:0000313" key="13">
    <source>
        <dbReference type="EMBL" id="KAF2218624.1"/>
    </source>
</evidence>
<dbReference type="EMBL" id="ML992534">
    <property type="protein sequence ID" value="KAF2218624.1"/>
    <property type="molecule type" value="Genomic_DNA"/>
</dbReference>
<sequence>MAQLVLRPATPQASPCLYQQRRDSPNSLSSSLRTLISVDDTRMATTPHQLFLLADHIKLTLLERQRAQSLSLATTAQSSQISRSLESLRDGLASLARQKFDEEAAGEDITDLESQISRLQSQYDELEADFSSSNTSEVTKTPNDPALQRDFAAAQSRPQGMRSSSLRKGAKSPGSKAVRFRDNPSAEEGPYKDDVADEATRAALFDKPYSDETEGPDQENMDNQQIHTYHKQVLRDQDDQLDQLGLSIGRQRDLSIQMGNELDDQAVLLDDVDQSVDRHQGTLDRAKGRLNKISRGAKDNWSWVTIGCLILVLVLLIVLLK</sequence>
<keyword evidence="6 11" id="KW-1133">Transmembrane helix</keyword>
<dbReference type="FunFam" id="1.20.5.110:FF:000060">
    <property type="entry name" value="SNARE complex subunit (Syn8)"/>
    <property type="match status" value="1"/>
</dbReference>
<gene>
    <name evidence="13" type="ORF">BDZ85DRAFT_270033</name>
</gene>
<name>A0A6A6FZ71_9PEZI</name>
<dbReference type="GO" id="GO:0061025">
    <property type="term" value="P:membrane fusion"/>
    <property type="evidence" value="ECO:0007669"/>
    <property type="project" value="UniProtKB-ARBA"/>
</dbReference>
<dbReference type="Pfam" id="PF05739">
    <property type="entry name" value="SNARE"/>
    <property type="match status" value="1"/>
</dbReference>
<evidence type="ECO:0000256" key="10">
    <source>
        <dbReference type="SAM" id="MobiDB-lite"/>
    </source>
</evidence>